<dbReference type="AlphaFoldDB" id="A0A6C0LN01"/>
<keyword evidence="1" id="KW-0472">Membrane</keyword>
<dbReference type="EMBL" id="MN740511">
    <property type="protein sequence ID" value="QHU30642.1"/>
    <property type="molecule type" value="Genomic_DNA"/>
</dbReference>
<reference evidence="2" key="1">
    <citation type="journal article" date="2020" name="Nature">
        <title>Giant virus diversity and host interactions through global metagenomics.</title>
        <authorList>
            <person name="Schulz F."/>
            <person name="Roux S."/>
            <person name="Paez-Espino D."/>
            <person name="Jungbluth S."/>
            <person name="Walsh D.A."/>
            <person name="Denef V.J."/>
            <person name="McMahon K.D."/>
            <person name="Konstantinidis K.T."/>
            <person name="Eloe-Fadrosh E.A."/>
            <person name="Kyrpides N.C."/>
            <person name="Woyke T."/>
        </authorList>
    </citation>
    <scope>NUCLEOTIDE SEQUENCE</scope>
    <source>
        <strain evidence="2">GVMAG-M-3300027833-19</strain>
    </source>
</reference>
<evidence type="ECO:0000313" key="2">
    <source>
        <dbReference type="EMBL" id="QHU30642.1"/>
    </source>
</evidence>
<evidence type="ECO:0000256" key="1">
    <source>
        <dbReference type="SAM" id="Phobius"/>
    </source>
</evidence>
<keyword evidence="1" id="KW-0812">Transmembrane</keyword>
<proteinExistence type="predicted"/>
<keyword evidence="1" id="KW-1133">Transmembrane helix</keyword>
<feature type="transmembrane region" description="Helical" evidence="1">
    <location>
        <begin position="6"/>
        <end position="25"/>
    </location>
</feature>
<accession>A0A6C0LN01</accession>
<organism evidence="2">
    <name type="scientific">viral metagenome</name>
    <dbReference type="NCBI Taxonomy" id="1070528"/>
    <lineage>
        <taxon>unclassified sequences</taxon>
        <taxon>metagenomes</taxon>
        <taxon>organismal metagenomes</taxon>
    </lineage>
</organism>
<sequence length="56" mass="6364">MVITEATLIDIISGFLSGVSMMILINHIRSEDIDDFDNIELFKSAEYKFIECFSTS</sequence>
<protein>
    <submittedName>
        <fullName evidence="2">Uncharacterized protein</fullName>
    </submittedName>
</protein>
<name>A0A6C0LN01_9ZZZZ</name>